<dbReference type="EMBL" id="MFKP01000039">
    <property type="protein sequence ID" value="OGG43458.1"/>
    <property type="molecule type" value="Genomic_DNA"/>
</dbReference>
<dbReference type="InterPro" id="IPR013520">
    <property type="entry name" value="Ribonucl_H"/>
</dbReference>
<dbReference type="InterPro" id="IPR022894">
    <property type="entry name" value="Oligoribonuclease"/>
</dbReference>
<dbReference type="GO" id="GO:0003676">
    <property type="term" value="F:nucleic acid binding"/>
    <property type="evidence" value="ECO:0007669"/>
    <property type="project" value="InterPro"/>
</dbReference>
<dbReference type="NCBIfam" id="NF003765">
    <property type="entry name" value="PRK05359.1"/>
    <property type="match status" value="1"/>
</dbReference>
<gene>
    <name evidence="6" type="ORF">A2841_02415</name>
</gene>
<dbReference type="InterPro" id="IPR012337">
    <property type="entry name" value="RNaseH-like_sf"/>
</dbReference>
<dbReference type="Gene3D" id="3.30.420.10">
    <property type="entry name" value="Ribonuclease H-like superfamily/Ribonuclease H"/>
    <property type="match status" value="1"/>
</dbReference>
<dbReference type="PANTHER" id="PTHR11046">
    <property type="entry name" value="OLIGORIBONUCLEASE, MITOCHONDRIAL"/>
    <property type="match status" value="1"/>
</dbReference>
<dbReference type="Proteomes" id="UP000178249">
    <property type="component" value="Unassembled WGS sequence"/>
</dbReference>
<dbReference type="CDD" id="cd06135">
    <property type="entry name" value="Orn"/>
    <property type="match status" value="1"/>
</dbReference>
<proteinExistence type="inferred from homology"/>
<evidence type="ECO:0000259" key="5">
    <source>
        <dbReference type="SMART" id="SM00479"/>
    </source>
</evidence>
<organism evidence="6 7">
    <name type="scientific">Candidatus Kaiserbacteria bacterium RIFCSPHIGHO2_01_FULL_48_10</name>
    <dbReference type="NCBI Taxonomy" id="1798476"/>
    <lineage>
        <taxon>Bacteria</taxon>
        <taxon>Candidatus Kaiseribacteriota</taxon>
    </lineage>
</organism>
<sequence length="181" mass="21017">MQRDDLLLWMDLEMTSLEDTHIDQIIEIATVLTDKDLNIVAEGPDIVIHTERTAFDRITEKVLGIHQRSGIIEDAEKSTVTEKEAEEKTLAFIKENTTQGSAPLCGNSIWVDRHFLRMRMPSIHDYIDYHCIDVSTIKQLAKRWAPETFTKLHKSERHRAKDDVMESIGELKFWRSEVLKI</sequence>
<protein>
    <recommendedName>
        <fullName evidence="5">Exonuclease domain-containing protein</fullName>
    </recommendedName>
</protein>
<keyword evidence="4" id="KW-0269">Exonuclease</keyword>
<dbReference type="PANTHER" id="PTHR11046:SF0">
    <property type="entry name" value="OLIGORIBONUCLEASE, MITOCHONDRIAL"/>
    <property type="match status" value="1"/>
</dbReference>
<evidence type="ECO:0000313" key="6">
    <source>
        <dbReference type="EMBL" id="OGG43458.1"/>
    </source>
</evidence>
<comment type="caution">
    <text evidence="6">The sequence shown here is derived from an EMBL/GenBank/DDBJ whole genome shotgun (WGS) entry which is preliminary data.</text>
</comment>
<dbReference type="AlphaFoldDB" id="A0A1F6C302"/>
<keyword evidence="3" id="KW-0378">Hydrolase</keyword>
<evidence type="ECO:0000256" key="2">
    <source>
        <dbReference type="ARBA" id="ARBA00022722"/>
    </source>
</evidence>
<accession>A0A1F6C302</accession>
<evidence type="ECO:0000256" key="4">
    <source>
        <dbReference type="ARBA" id="ARBA00022839"/>
    </source>
</evidence>
<dbReference type="GO" id="GO:0000175">
    <property type="term" value="F:3'-5'-RNA exonuclease activity"/>
    <property type="evidence" value="ECO:0007669"/>
    <property type="project" value="InterPro"/>
</dbReference>
<evidence type="ECO:0000256" key="3">
    <source>
        <dbReference type="ARBA" id="ARBA00022801"/>
    </source>
</evidence>
<dbReference type="SMART" id="SM00479">
    <property type="entry name" value="EXOIII"/>
    <property type="match status" value="1"/>
</dbReference>
<dbReference type="InterPro" id="IPR036397">
    <property type="entry name" value="RNaseH_sf"/>
</dbReference>
<feature type="domain" description="Exonuclease" evidence="5">
    <location>
        <begin position="6"/>
        <end position="180"/>
    </location>
</feature>
<keyword evidence="2" id="KW-0540">Nuclease</keyword>
<evidence type="ECO:0000313" key="7">
    <source>
        <dbReference type="Proteomes" id="UP000178249"/>
    </source>
</evidence>
<dbReference type="SUPFAM" id="SSF53098">
    <property type="entry name" value="Ribonuclease H-like"/>
    <property type="match status" value="1"/>
</dbReference>
<evidence type="ECO:0000256" key="1">
    <source>
        <dbReference type="ARBA" id="ARBA00009921"/>
    </source>
</evidence>
<comment type="similarity">
    <text evidence="1">Belongs to the oligoribonuclease family.</text>
</comment>
<dbReference type="Pfam" id="PF00929">
    <property type="entry name" value="RNase_T"/>
    <property type="match status" value="1"/>
</dbReference>
<name>A0A1F6C302_9BACT</name>
<reference evidence="6 7" key="1">
    <citation type="journal article" date="2016" name="Nat. Commun.">
        <title>Thousands of microbial genomes shed light on interconnected biogeochemical processes in an aquifer system.</title>
        <authorList>
            <person name="Anantharaman K."/>
            <person name="Brown C.T."/>
            <person name="Hug L.A."/>
            <person name="Sharon I."/>
            <person name="Castelle C.J."/>
            <person name="Probst A.J."/>
            <person name="Thomas B.C."/>
            <person name="Singh A."/>
            <person name="Wilkins M.J."/>
            <person name="Karaoz U."/>
            <person name="Brodie E.L."/>
            <person name="Williams K.H."/>
            <person name="Hubbard S.S."/>
            <person name="Banfield J.F."/>
        </authorList>
    </citation>
    <scope>NUCLEOTIDE SEQUENCE [LARGE SCALE GENOMIC DNA]</scope>
</reference>